<dbReference type="EMBL" id="CDMY01000711">
    <property type="protein sequence ID" value="CEM31094.1"/>
    <property type="molecule type" value="Genomic_DNA"/>
</dbReference>
<evidence type="ECO:0000256" key="1">
    <source>
        <dbReference type="SAM" id="Phobius"/>
    </source>
</evidence>
<name>A0A0G4GLV0_VITBC</name>
<keyword evidence="1" id="KW-0812">Transmembrane</keyword>
<evidence type="ECO:0000313" key="3">
    <source>
        <dbReference type="Proteomes" id="UP000041254"/>
    </source>
</evidence>
<dbReference type="InParanoid" id="A0A0G4GLV0"/>
<keyword evidence="1" id="KW-0472">Membrane</keyword>
<sequence>MLIIKRKVASSPGSAAERVLSRTAPSGGVETGYVKWELETMRRWLFIKPDTSFADPTATNAEVDHEIVTESDPYALKGTVWGKEHGPSHVGSMEYTPLIPPECDPVGGDAAAIVKLNDHWHLHRHNHLPGHKQREPDVGSEMALVAHEGHQGQIEGADLSTPQPTVMTGMIEMMGMAINSLQQLFIPHGSVMFGGMHDRQTDLRTRLRECARRQGLTMSLRCRRLVETNADLSTAGLNTATQRAVMTESETEVYPLPRRARTFRELKQVVVGRLSGTSLLVRLILLIFVTIFMTGAVVRIYAVMKPRRTRHRCRERGARLALRRARSSPSLLTSAIPRHTQQLQAAGPIYVPAHPVKPRVAAARPAAPAPAPAALRAPAPIQLIAQPIYYMPAVYYMPPPPPPQPAMGWLPLPAMEHARKMEAYEKLMAEGWCSLLAYMAA</sequence>
<evidence type="ECO:0000313" key="2">
    <source>
        <dbReference type="EMBL" id="CEM31094.1"/>
    </source>
</evidence>
<keyword evidence="1" id="KW-1133">Transmembrane helix</keyword>
<dbReference type="Proteomes" id="UP000041254">
    <property type="component" value="Unassembled WGS sequence"/>
</dbReference>
<reference evidence="2 3" key="1">
    <citation type="submission" date="2014-11" db="EMBL/GenBank/DDBJ databases">
        <authorList>
            <person name="Zhu J."/>
            <person name="Qi W."/>
            <person name="Song R."/>
        </authorList>
    </citation>
    <scope>NUCLEOTIDE SEQUENCE [LARGE SCALE GENOMIC DNA]</scope>
</reference>
<gene>
    <name evidence="2" type="ORF">Vbra_22797</name>
</gene>
<organism evidence="2 3">
    <name type="scientific">Vitrella brassicaformis (strain CCMP3155)</name>
    <dbReference type="NCBI Taxonomy" id="1169540"/>
    <lineage>
        <taxon>Eukaryota</taxon>
        <taxon>Sar</taxon>
        <taxon>Alveolata</taxon>
        <taxon>Colpodellida</taxon>
        <taxon>Vitrellaceae</taxon>
        <taxon>Vitrella</taxon>
    </lineage>
</organism>
<dbReference type="AlphaFoldDB" id="A0A0G4GLV0"/>
<protein>
    <submittedName>
        <fullName evidence="2">Uncharacterized protein</fullName>
    </submittedName>
</protein>
<dbReference type="VEuPathDB" id="CryptoDB:Vbra_22797"/>
<proteinExistence type="predicted"/>
<accession>A0A0G4GLV0</accession>
<keyword evidence="3" id="KW-1185">Reference proteome</keyword>
<feature type="transmembrane region" description="Helical" evidence="1">
    <location>
        <begin position="279"/>
        <end position="302"/>
    </location>
</feature>